<dbReference type="InterPro" id="IPR036442">
    <property type="entry name" value="ProQ/FinO_sf"/>
</dbReference>
<keyword evidence="1" id="KW-0694">RNA-binding</keyword>
<protein>
    <submittedName>
        <fullName evidence="3">ProP effector</fullName>
    </submittedName>
</protein>
<dbReference type="InterPro" id="IPR016103">
    <property type="entry name" value="ProQ/FinO"/>
</dbReference>
<reference evidence="3 4" key="1">
    <citation type="submission" date="2020-08" db="EMBL/GenBank/DDBJ databases">
        <title>Genomic Encyclopedia of Type Strains, Phase IV (KMG-IV): sequencing the most valuable type-strain genomes for metagenomic binning, comparative biology and taxonomic classification.</title>
        <authorList>
            <person name="Goeker M."/>
        </authorList>
    </citation>
    <scope>NUCLEOTIDE SEQUENCE [LARGE SCALE GENOMIC DNA]</scope>
    <source>
        <strain evidence="3 4">DSM 102238</strain>
    </source>
</reference>
<dbReference type="RefSeq" id="WP_183201733.1">
    <property type="nucleotide sequence ID" value="NZ_JACIEK010000015.1"/>
</dbReference>
<accession>A0A7W6MLV0</accession>
<dbReference type="AlphaFoldDB" id="A0A7W6MLV0"/>
<evidence type="ECO:0000313" key="3">
    <source>
        <dbReference type="EMBL" id="MBB4000139.1"/>
    </source>
</evidence>
<feature type="domain" description="ProQ/FinO" evidence="2">
    <location>
        <begin position="49"/>
        <end position="133"/>
    </location>
</feature>
<dbReference type="Gene3D" id="1.10.1710.10">
    <property type="entry name" value="ProQ/FinO domain"/>
    <property type="match status" value="1"/>
</dbReference>
<comment type="caution">
    <text evidence="3">The sequence shown here is derived from an EMBL/GenBank/DDBJ whole genome shotgun (WGS) entry which is preliminary data.</text>
</comment>
<dbReference type="Pfam" id="PF04352">
    <property type="entry name" value="ProQ"/>
    <property type="match status" value="1"/>
</dbReference>
<evidence type="ECO:0000313" key="4">
    <source>
        <dbReference type="Proteomes" id="UP000542776"/>
    </source>
</evidence>
<evidence type="ECO:0000259" key="2">
    <source>
        <dbReference type="Pfam" id="PF04352"/>
    </source>
</evidence>
<dbReference type="GO" id="GO:0003723">
    <property type="term" value="F:RNA binding"/>
    <property type="evidence" value="ECO:0007669"/>
    <property type="project" value="UniProtKB-KW"/>
</dbReference>
<gene>
    <name evidence="3" type="ORF">GGR04_004015</name>
</gene>
<dbReference type="EMBL" id="JACIEK010000015">
    <property type="protein sequence ID" value="MBB4000139.1"/>
    <property type="molecule type" value="Genomic_DNA"/>
</dbReference>
<keyword evidence="4" id="KW-1185">Reference proteome</keyword>
<name>A0A7W6MLV0_9HYPH</name>
<dbReference type="SUPFAM" id="SSF48657">
    <property type="entry name" value="FinO-like"/>
    <property type="match status" value="1"/>
</dbReference>
<sequence length="148" mass="16274">MTDTAPKPPALWTKKRGPINATAHNVEVAKTINLFLIAPIAVLPDSTDGIMRPFAIGIGAEIKARMKPDAKWSDVSRAIRKYVRSRSYLFAVAQPDAMRHDIDGNPVEPVSKADRMTAMIDWTSIKTTFEKRKSEQALVDQADQAAAA</sequence>
<evidence type="ECO:0000256" key="1">
    <source>
        <dbReference type="ARBA" id="ARBA00022884"/>
    </source>
</evidence>
<organism evidence="3 4">
    <name type="scientific">Aureimonas pseudogalii</name>
    <dbReference type="NCBI Taxonomy" id="1744844"/>
    <lineage>
        <taxon>Bacteria</taxon>
        <taxon>Pseudomonadati</taxon>
        <taxon>Pseudomonadota</taxon>
        <taxon>Alphaproteobacteria</taxon>
        <taxon>Hyphomicrobiales</taxon>
        <taxon>Aurantimonadaceae</taxon>
        <taxon>Aureimonas</taxon>
    </lineage>
</organism>
<proteinExistence type="predicted"/>
<dbReference type="Proteomes" id="UP000542776">
    <property type="component" value="Unassembled WGS sequence"/>
</dbReference>